<reference evidence="2 3" key="1">
    <citation type="submission" date="2020-12" db="EMBL/GenBank/DDBJ databases">
        <title>Genome sequence of clinical Mycobacterium intracellulare strains.</title>
        <authorList>
            <person name="Tateishi Y."/>
            <person name="Matsumoto S."/>
            <person name="Fukushima Y."/>
            <person name="Nakajima C."/>
            <person name="Suzuki Y."/>
        </authorList>
    </citation>
    <scope>NUCLEOTIDE SEQUENCE [LARGE SCALE GENOMIC DNA]</scope>
    <source>
        <strain evidence="2 3">M018</strain>
    </source>
</reference>
<accession>A0A7R7MQS9</accession>
<evidence type="ECO:0000256" key="1">
    <source>
        <dbReference type="SAM" id="MobiDB-lite"/>
    </source>
</evidence>
<proteinExistence type="predicted"/>
<gene>
    <name evidence="2" type="ORF">MINTM018_10800</name>
</gene>
<dbReference type="EMBL" id="AP024255">
    <property type="protein sequence ID" value="BCO98310.1"/>
    <property type="molecule type" value="Genomic_DNA"/>
</dbReference>
<dbReference type="AlphaFoldDB" id="A0A7R7MQS9"/>
<dbReference type="Proteomes" id="UP000595205">
    <property type="component" value="Chromosome"/>
</dbReference>
<feature type="region of interest" description="Disordered" evidence="1">
    <location>
        <begin position="1"/>
        <end position="60"/>
    </location>
</feature>
<sequence>MNRERHQDDNPHDITVPSPAEAQHDGEITCKGYGPPPPIDDEDGDGNEGDEETSSPKEIR</sequence>
<protein>
    <submittedName>
        <fullName evidence="2">Uncharacterized protein</fullName>
    </submittedName>
</protein>
<organism evidence="2 3">
    <name type="scientific">Mycobacterium intracellulare</name>
    <dbReference type="NCBI Taxonomy" id="1767"/>
    <lineage>
        <taxon>Bacteria</taxon>
        <taxon>Bacillati</taxon>
        <taxon>Actinomycetota</taxon>
        <taxon>Actinomycetes</taxon>
        <taxon>Mycobacteriales</taxon>
        <taxon>Mycobacteriaceae</taxon>
        <taxon>Mycobacterium</taxon>
        <taxon>Mycobacterium avium complex (MAC)</taxon>
    </lineage>
</organism>
<feature type="compositionally biased region" description="Acidic residues" evidence="1">
    <location>
        <begin position="39"/>
        <end position="53"/>
    </location>
</feature>
<feature type="compositionally biased region" description="Basic and acidic residues" evidence="1">
    <location>
        <begin position="1"/>
        <end position="12"/>
    </location>
</feature>
<name>A0A7R7MQS9_MYCIT</name>
<evidence type="ECO:0000313" key="3">
    <source>
        <dbReference type="Proteomes" id="UP000595205"/>
    </source>
</evidence>
<dbReference type="RefSeq" id="WP_014379353.1">
    <property type="nucleotide sequence ID" value="NZ_AP024255.1"/>
</dbReference>
<evidence type="ECO:0000313" key="2">
    <source>
        <dbReference type="EMBL" id="BCO98310.1"/>
    </source>
</evidence>